<proteinExistence type="inferred from homology"/>
<dbReference type="InterPro" id="IPR057495">
    <property type="entry name" value="AAA_lid_BCS1"/>
</dbReference>
<name>A0AAN6LS14_9PLEO</name>
<keyword evidence="7" id="KW-1185">Reference proteome</keyword>
<comment type="similarity">
    <text evidence="1">Belongs to the AAA ATPase family. BCS1 subfamily.</text>
</comment>
<dbReference type="SUPFAM" id="SSF52540">
    <property type="entry name" value="P-loop containing nucleoside triphosphate hydrolases"/>
    <property type="match status" value="1"/>
</dbReference>
<dbReference type="Pfam" id="PF00004">
    <property type="entry name" value="AAA"/>
    <property type="match status" value="2"/>
</dbReference>
<evidence type="ECO:0000256" key="3">
    <source>
        <dbReference type="ARBA" id="ARBA00022840"/>
    </source>
</evidence>
<feature type="domain" description="AAA+ ATPase" evidence="5">
    <location>
        <begin position="305"/>
        <end position="457"/>
    </location>
</feature>
<reference evidence="6 7" key="1">
    <citation type="submission" date="2021-02" db="EMBL/GenBank/DDBJ databases">
        <title>Genome assembly of Pseudopithomyces chartarum.</title>
        <authorList>
            <person name="Jauregui R."/>
            <person name="Singh J."/>
            <person name="Voisey C."/>
        </authorList>
    </citation>
    <scope>NUCLEOTIDE SEQUENCE [LARGE SCALE GENOMIC DNA]</scope>
    <source>
        <strain evidence="6 7">AGR01</strain>
    </source>
</reference>
<dbReference type="GO" id="GO:0016887">
    <property type="term" value="F:ATP hydrolysis activity"/>
    <property type="evidence" value="ECO:0007669"/>
    <property type="project" value="InterPro"/>
</dbReference>
<evidence type="ECO:0000256" key="1">
    <source>
        <dbReference type="ARBA" id="ARBA00007448"/>
    </source>
</evidence>
<dbReference type="InterPro" id="IPR050747">
    <property type="entry name" value="Mitochondrial_chaperone_BCS1"/>
</dbReference>
<keyword evidence="2 4" id="KW-0547">Nucleotide-binding</keyword>
<gene>
    <name evidence="6" type="ORF">GRF29_213g673148</name>
</gene>
<evidence type="ECO:0000256" key="2">
    <source>
        <dbReference type="ARBA" id="ARBA00022741"/>
    </source>
</evidence>
<dbReference type="InterPro" id="IPR003593">
    <property type="entry name" value="AAA+_ATPase"/>
</dbReference>
<dbReference type="EMBL" id="WVTA01000017">
    <property type="protein sequence ID" value="KAK3201001.1"/>
    <property type="molecule type" value="Genomic_DNA"/>
</dbReference>
<dbReference type="InterPro" id="IPR003960">
    <property type="entry name" value="ATPase_AAA_CS"/>
</dbReference>
<protein>
    <recommendedName>
        <fullName evidence="5">AAA+ ATPase domain-containing protein</fullName>
    </recommendedName>
</protein>
<dbReference type="AlphaFoldDB" id="A0AAN6LS14"/>
<accession>A0AAN6LS14</accession>
<evidence type="ECO:0000259" key="5">
    <source>
        <dbReference type="SMART" id="SM00382"/>
    </source>
</evidence>
<dbReference type="InterPro" id="IPR003959">
    <property type="entry name" value="ATPase_AAA_core"/>
</dbReference>
<dbReference type="GO" id="GO:0005524">
    <property type="term" value="F:ATP binding"/>
    <property type="evidence" value="ECO:0007669"/>
    <property type="project" value="UniProtKB-KW"/>
</dbReference>
<evidence type="ECO:0000256" key="4">
    <source>
        <dbReference type="RuleBase" id="RU003651"/>
    </source>
</evidence>
<evidence type="ECO:0000313" key="6">
    <source>
        <dbReference type="EMBL" id="KAK3201001.1"/>
    </source>
</evidence>
<dbReference type="Gene3D" id="3.40.50.300">
    <property type="entry name" value="P-loop containing nucleotide triphosphate hydrolases"/>
    <property type="match status" value="1"/>
</dbReference>
<dbReference type="PANTHER" id="PTHR23070">
    <property type="entry name" value="BCS1 AAA-TYPE ATPASE"/>
    <property type="match status" value="1"/>
</dbReference>
<dbReference type="InterPro" id="IPR027417">
    <property type="entry name" value="P-loop_NTPase"/>
</dbReference>
<organism evidence="6 7">
    <name type="scientific">Pseudopithomyces chartarum</name>
    <dbReference type="NCBI Taxonomy" id="1892770"/>
    <lineage>
        <taxon>Eukaryota</taxon>
        <taxon>Fungi</taxon>
        <taxon>Dikarya</taxon>
        <taxon>Ascomycota</taxon>
        <taxon>Pezizomycotina</taxon>
        <taxon>Dothideomycetes</taxon>
        <taxon>Pleosporomycetidae</taxon>
        <taxon>Pleosporales</taxon>
        <taxon>Massarineae</taxon>
        <taxon>Didymosphaeriaceae</taxon>
        <taxon>Pseudopithomyces</taxon>
    </lineage>
</organism>
<comment type="caution">
    <text evidence="6">The sequence shown here is derived from an EMBL/GenBank/DDBJ whole genome shotgun (WGS) entry which is preliminary data.</text>
</comment>
<dbReference type="PROSITE" id="PS00674">
    <property type="entry name" value="AAA"/>
    <property type="match status" value="1"/>
</dbReference>
<dbReference type="SMART" id="SM00382">
    <property type="entry name" value="AAA"/>
    <property type="match status" value="1"/>
</dbReference>
<keyword evidence="3 4" id="KW-0067">ATP-binding</keyword>
<dbReference type="Pfam" id="PF25426">
    <property type="entry name" value="AAA_lid_BCS1"/>
    <property type="match status" value="1"/>
</dbReference>
<evidence type="ECO:0000313" key="7">
    <source>
        <dbReference type="Proteomes" id="UP001280581"/>
    </source>
</evidence>
<dbReference type="Proteomes" id="UP001280581">
    <property type="component" value="Unassembled WGS sequence"/>
</dbReference>
<sequence length="553" mass="60661">MNPAQVSSILLSGLRSPNLLPGLLSISPGPLQAPSALDIAASLNSNVPEGMLGAIVPLYKLIAGIFKRHASIDIFPVTQKAVILTGAAVGLRFIWSQAKPLLLEYPTSSITLPIEHHTAKNIQKWIEARGNNSLKRHREFIARKLEFNVATQADEVIGEPLPTMAGGVFFFHKHPLYISYQDNTAQATTQKERLVGEYDRELVYQSSLVLSGHQVTARFLMDTTGCLLERFTEEVASEEVKERKFTPVFTVSSSARSDWTKRLQLIRPLDTIDLAADIKTDFVNDLDKFLSPTRRAWYAARGIPYKRGYLLNGPPGTGKSSISLALAGHVKSQLYTIALGEVLGETHLKNLFNSIGRGSIVLLEDVDSAGITREKMKVSKDDRHSNLEEQGFGGFGGRNRHATQSRAAISLSGLLNAIDALRDGVVLIMTTNKPETLDKALIRPGRIDKQINMGYANQDVAANIFKRFYSETDGEHGTPTEASTHISELAQQFATKIPQLKLTPAEIQGFLIPLSDSPEEALVKTDKFVSDLLAAKAAGKNIIEQDWEEVAAD</sequence>